<protein>
    <submittedName>
        <fullName evidence="2">Uncharacterized protein</fullName>
    </submittedName>
</protein>
<keyword evidence="3" id="KW-1185">Reference proteome</keyword>
<evidence type="ECO:0000313" key="2">
    <source>
        <dbReference type="EnsemblPlants" id="Zm00001eb005160_P001"/>
    </source>
</evidence>
<evidence type="ECO:0000313" key="3">
    <source>
        <dbReference type="Proteomes" id="UP000007305"/>
    </source>
</evidence>
<dbReference type="EnsemblPlants" id="Zm00001eb005160_T001">
    <property type="protein sequence ID" value="Zm00001eb005160_P001"/>
    <property type="gene ID" value="Zm00001eb005160"/>
</dbReference>
<reference evidence="3" key="1">
    <citation type="submission" date="2015-12" db="EMBL/GenBank/DDBJ databases">
        <title>Update maize B73 reference genome by single molecule sequencing technologies.</title>
        <authorList>
            <consortium name="Maize Genome Sequencing Project"/>
            <person name="Ware D."/>
        </authorList>
    </citation>
    <scope>NUCLEOTIDE SEQUENCE [LARGE SCALE GENOMIC DNA]</scope>
    <source>
        <strain evidence="3">cv. B73</strain>
    </source>
</reference>
<accession>A0A804LE95</accession>
<evidence type="ECO:0000256" key="1">
    <source>
        <dbReference type="SAM" id="MobiDB-lite"/>
    </source>
</evidence>
<dbReference type="AlphaFoldDB" id="A0A804LE95"/>
<feature type="compositionally biased region" description="Basic and acidic residues" evidence="1">
    <location>
        <begin position="9"/>
        <end position="19"/>
    </location>
</feature>
<sequence length="113" mass="11436">MGGVQPRGGHGDASGRDVQRGATGGVAVVGARHACCYTRASATFGTTSCHGGVAGRGALGRPVSVPGRRARRVADNGELASYMQRSGALAHVVVYNARHLVPANNGRARAGDD</sequence>
<reference evidence="2" key="3">
    <citation type="submission" date="2021-05" db="UniProtKB">
        <authorList>
            <consortium name="EnsemblPlants"/>
        </authorList>
    </citation>
    <scope>IDENTIFICATION</scope>
    <source>
        <strain evidence="2">cv. B73</strain>
    </source>
</reference>
<dbReference type="Proteomes" id="UP000007305">
    <property type="component" value="Chromosome 1"/>
</dbReference>
<feature type="region of interest" description="Disordered" evidence="1">
    <location>
        <begin position="1"/>
        <end position="21"/>
    </location>
</feature>
<dbReference type="InParanoid" id="A0A804LE95"/>
<proteinExistence type="predicted"/>
<name>A0A804LE95_MAIZE</name>
<reference evidence="2" key="2">
    <citation type="submission" date="2019-07" db="EMBL/GenBank/DDBJ databases">
        <authorList>
            <person name="Seetharam A."/>
            <person name="Woodhouse M."/>
            <person name="Cannon E."/>
        </authorList>
    </citation>
    <scope>NUCLEOTIDE SEQUENCE [LARGE SCALE GENOMIC DNA]</scope>
    <source>
        <strain evidence="2">cv. B73</strain>
    </source>
</reference>
<dbReference type="Gramene" id="Zm00001eb005160_T001">
    <property type="protein sequence ID" value="Zm00001eb005160_P001"/>
    <property type="gene ID" value="Zm00001eb005160"/>
</dbReference>
<organism evidence="2 3">
    <name type="scientific">Zea mays</name>
    <name type="common">Maize</name>
    <dbReference type="NCBI Taxonomy" id="4577"/>
    <lineage>
        <taxon>Eukaryota</taxon>
        <taxon>Viridiplantae</taxon>
        <taxon>Streptophyta</taxon>
        <taxon>Embryophyta</taxon>
        <taxon>Tracheophyta</taxon>
        <taxon>Spermatophyta</taxon>
        <taxon>Magnoliopsida</taxon>
        <taxon>Liliopsida</taxon>
        <taxon>Poales</taxon>
        <taxon>Poaceae</taxon>
        <taxon>PACMAD clade</taxon>
        <taxon>Panicoideae</taxon>
        <taxon>Andropogonodae</taxon>
        <taxon>Andropogoneae</taxon>
        <taxon>Tripsacinae</taxon>
        <taxon>Zea</taxon>
    </lineage>
</organism>